<evidence type="ECO:0000313" key="3">
    <source>
        <dbReference type="Proteomes" id="UP001244341"/>
    </source>
</evidence>
<feature type="region of interest" description="Disordered" evidence="1">
    <location>
        <begin position="360"/>
        <end position="390"/>
    </location>
</feature>
<accession>A0ABY8THP6</accession>
<protein>
    <submittedName>
        <fullName evidence="2">Uncharacterized protein</fullName>
    </submittedName>
</protein>
<evidence type="ECO:0000313" key="2">
    <source>
        <dbReference type="EMBL" id="WIA08609.1"/>
    </source>
</evidence>
<keyword evidence="3" id="KW-1185">Reference proteome</keyword>
<name>A0ABY8THP6_TETOB</name>
<organism evidence="2 3">
    <name type="scientific">Tetradesmus obliquus</name>
    <name type="common">Green alga</name>
    <name type="synonym">Acutodesmus obliquus</name>
    <dbReference type="NCBI Taxonomy" id="3088"/>
    <lineage>
        <taxon>Eukaryota</taxon>
        <taxon>Viridiplantae</taxon>
        <taxon>Chlorophyta</taxon>
        <taxon>core chlorophytes</taxon>
        <taxon>Chlorophyceae</taxon>
        <taxon>CS clade</taxon>
        <taxon>Sphaeropleales</taxon>
        <taxon>Scenedesmaceae</taxon>
        <taxon>Tetradesmus</taxon>
    </lineage>
</organism>
<dbReference type="Proteomes" id="UP001244341">
    <property type="component" value="Chromosome 1b"/>
</dbReference>
<dbReference type="EMBL" id="CP126208">
    <property type="protein sequence ID" value="WIA08609.1"/>
    <property type="molecule type" value="Genomic_DNA"/>
</dbReference>
<sequence>MQLDYPALSQYAGQLQRVLRPSCKQCIDYFEAVSAVRSLGKAVKQILKDDKDEVLYPALRRSYMAAVWVLQRSRLFAWQATQLNSNVLSTLFRLYLHHTNRAKGRAVSFHHISKCGGTTMCQLAASNRCSNPSMDQERNCVLDSRLDGPLWMVAHDVTQQGATPNATVGKLDDTAQPIPWANMTAAQRELARNFSVEPPLPMWLMYSCPYAPIGRPNTCFSRTQQVQDTRSTFLANERTLSQSSGATQVCHQFSNAIILRQPVPHVVSLLAEVKFRYVRQLAIWHNITSWQPPAWDISWWEKFGPALVGNYATRTLVGRESFCRSAANMSSADLAQAVNALMGFDMVMTLDRAKDIDLLQQQQQQQHPAAGSAAADEGDYSDDDDDDGESLTDEEFALAAAKMYAPHPAAGAGAPPPPPPPAVPKEVVEADAAVALVTRVWLERQVQLAGFPSIAAAGSQLPPRPEVTYMQQQDAHGALLVRVSLAPGANETRSNPQQEVWHAFPRHGFAFPAADMARLEQLTTLDSQLVATADLLLDLDTAWLQSLLHSHHYRKRMKSVATTYTACGFSGMMPLTDTVQDHVFQPEGLLQKSSGAWIS</sequence>
<feature type="compositionally biased region" description="Low complexity" evidence="1">
    <location>
        <begin position="360"/>
        <end position="375"/>
    </location>
</feature>
<evidence type="ECO:0000256" key="1">
    <source>
        <dbReference type="SAM" id="MobiDB-lite"/>
    </source>
</evidence>
<reference evidence="2 3" key="1">
    <citation type="submission" date="2023-05" db="EMBL/GenBank/DDBJ databases">
        <title>A 100% complete, gapless, phased diploid assembly of the Scenedesmus obliquus UTEX 3031 genome.</title>
        <authorList>
            <person name="Biondi T.C."/>
            <person name="Hanschen E.R."/>
            <person name="Kwon T."/>
            <person name="Eng W."/>
            <person name="Kruse C.P.S."/>
            <person name="Koehler S.I."/>
            <person name="Kunde Y."/>
            <person name="Gleasner C.D."/>
            <person name="You Mak K.T."/>
            <person name="Polle J."/>
            <person name="Hovde B.T."/>
            <person name="Starkenburg S.R."/>
        </authorList>
    </citation>
    <scope>NUCLEOTIDE SEQUENCE [LARGE SCALE GENOMIC DNA]</scope>
    <source>
        <strain evidence="2 3">DOE0152z</strain>
    </source>
</reference>
<feature type="compositionally biased region" description="Acidic residues" evidence="1">
    <location>
        <begin position="376"/>
        <end position="390"/>
    </location>
</feature>
<proteinExistence type="predicted"/>
<gene>
    <name evidence="2" type="ORF">OEZ85_008038</name>
</gene>